<accession>A0A7W7QKA0</accession>
<keyword evidence="5 8" id="KW-1133">Transmembrane helix</keyword>
<dbReference type="InterPro" id="IPR000390">
    <property type="entry name" value="Small_drug/metabolite_transptr"/>
</dbReference>
<dbReference type="GO" id="GO:0022857">
    <property type="term" value="F:transmembrane transporter activity"/>
    <property type="evidence" value="ECO:0007669"/>
    <property type="project" value="InterPro"/>
</dbReference>
<dbReference type="Pfam" id="PF00893">
    <property type="entry name" value="Multi_Drug_Res"/>
    <property type="match status" value="1"/>
</dbReference>
<keyword evidence="3" id="KW-1003">Cell membrane</keyword>
<dbReference type="Proteomes" id="UP000552644">
    <property type="component" value="Unassembled WGS sequence"/>
</dbReference>
<comment type="similarity">
    <text evidence="7">Belongs to the drug/metabolite transporter (DMT) superfamily. Small multidrug resistance (SMR) (TC 2.A.7.1) family.</text>
</comment>
<sequence length="108" mass="10952">MAWLLLAGAIISEIVATTALKFSDGFAHKGWAVLVVAGYATAFVLLGQALKRQLEIGTAYAIWSGAGTAAIAVIGMLFLGETLTLIKAGGIALIIGGVVLVNLAGSTH</sequence>
<reference evidence="9 10" key="1">
    <citation type="submission" date="2020-08" db="EMBL/GenBank/DDBJ databases">
        <title>Genomic Encyclopedia of Type Strains, Phase III (KMG-III): the genomes of soil and plant-associated and newly described type strains.</title>
        <authorList>
            <person name="Whitman W."/>
        </authorList>
    </citation>
    <scope>NUCLEOTIDE SEQUENCE [LARGE SCALE GENOMIC DNA]</scope>
    <source>
        <strain evidence="9 10">CECT 8840</strain>
    </source>
</reference>
<comment type="subcellular location">
    <subcellularLocation>
        <location evidence="1 7">Cell membrane</location>
        <topology evidence="1 7">Multi-pass membrane protein</topology>
    </subcellularLocation>
</comment>
<feature type="transmembrane region" description="Helical" evidence="8">
    <location>
        <begin position="58"/>
        <end position="79"/>
    </location>
</feature>
<keyword evidence="10" id="KW-1185">Reference proteome</keyword>
<dbReference type="GO" id="GO:0005886">
    <property type="term" value="C:plasma membrane"/>
    <property type="evidence" value="ECO:0007669"/>
    <property type="project" value="UniProtKB-SubCell"/>
</dbReference>
<feature type="transmembrane region" description="Helical" evidence="8">
    <location>
        <begin position="26"/>
        <end position="46"/>
    </location>
</feature>
<evidence type="ECO:0000313" key="9">
    <source>
        <dbReference type="EMBL" id="MBB4915114.1"/>
    </source>
</evidence>
<dbReference type="AlphaFoldDB" id="A0A7W7QKA0"/>
<evidence type="ECO:0000256" key="2">
    <source>
        <dbReference type="ARBA" id="ARBA00022448"/>
    </source>
</evidence>
<protein>
    <submittedName>
        <fullName evidence="9">Small multidrug resistance pump</fullName>
    </submittedName>
</protein>
<dbReference type="InterPro" id="IPR045324">
    <property type="entry name" value="Small_multidrug_res"/>
</dbReference>
<dbReference type="PANTHER" id="PTHR30561:SF1">
    <property type="entry name" value="MULTIDRUG TRANSPORTER EMRE"/>
    <property type="match status" value="1"/>
</dbReference>
<evidence type="ECO:0000256" key="8">
    <source>
        <dbReference type="SAM" id="Phobius"/>
    </source>
</evidence>
<comment type="caution">
    <text evidence="9">The sequence shown here is derived from an EMBL/GenBank/DDBJ whole genome shotgun (WGS) entry which is preliminary data.</text>
</comment>
<evidence type="ECO:0000256" key="4">
    <source>
        <dbReference type="ARBA" id="ARBA00022692"/>
    </source>
</evidence>
<dbReference type="InterPro" id="IPR037185">
    <property type="entry name" value="EmrE-like"/>
</dbReference>
<keyword evidence="4 7" id="KW-0812">Transmembrane</keyword>
<dbReference type="EMBL" id="JACHJP010000002">
    <property type="protein sequence ID" value="MBB4915114.1"/>
    <property type="molecule type" value="Genomic_DNA"/>
</dbReference>
<evidence type="ECO:0000313" key="10">
    <source>
        <dbReference type="Proteomes" id="UP000552644"/>
    </source>
</evidence>
<dbReference type="FunFam" id="1.10.3730.20:FF:000001">
    <property type="entry name" value="Quaternary ammonium compound resistance transporter SugE"/>
    <property type="match status" value="1"/>
</dbReference>
<keyword evidence="6 8" id="KW-0472">Membrane</keyword>
<evidence type="ECO:0000256" key="3">
    <source>
        <dbReference type="ARBA" id="ARBA00022475"/>
    </source>
</evidence>
<keyword evidence="2" id="KW-0813">Transport</keyword>
<proteinExistence type="inferred from homology"/>
<evidence type="ECO:0000256" key="7">
    <source>
        <dbReference type="RuleBase" id="RU003942"/>
    </source>
</evidence>
<dbReference type="SUPFAM" id="SSF103481">
    <property type="entry name" value="Multidrug resistance efflux transporter EmrE"/>
    <property type="match status" value="1"/>
</dbReference>
<name>A0A7W7QKA0_9ACTN</name>
<feature type="transmembrane region" description="Helical" evidence="8">
    <location>
        <begin position="85"/>
        <end position="105"/>
    </location>
</feature>
<evidence type="ECO:0000256" key="6">
    <source>
        <dbReference type="ARBA" id="ARBA00023136"/>
    </source>
</evidence>
<dbReference type="PANTHER" id="PTHR30561">
    <property type="entry name" value="SMR FAMILY PROTON-DEPENDENT DRUG EFFLUX TRANSPORTER SUGE"/>
    <property type="match status" value="1"/>
</dbReference>
<organism evidence="9 10">
    <name type="scientific">Streptosporangium saharense</name>
    <dbReference type="NCBI Taxonomy" id="1706840"/>
    <lineage>
        <taxon>Bacteria</taxon>
        <taxon>Bacillati</taxon>
        <taxon>Actinomycetota</taxon>
        <taxon>Actinomycetes</taxon>
        <taxon>Streptosporangiales</taxon>
        <taxon>Streptosporangiaceae</taxon>
        <taxon>Streptosporangium</taxon>
    </lineage>
</organism>
<evidence type="ECO:0000256" key="5">
    <source>
        <dbReference type="ARBA" id="ARBA00022989"/>
    </source>
</evidence>
<gene>
    <name evidence="9" type="ORF">FHS44_002199</name>
</gene>
<dbReference type="Gene3D" id="1.10.3730.20">
    <property type="match status" value="1"/>
</dbReference>
<evidence type="ECO:0000256" key="1">
    <source>
        <dbReference type="ARBA" id="ARBA00004651"/>
    </source>
</evidence>
<dbReference type="RefSeq" id="WP_184713827.1">
    <property type="nucleotide sequence ID" value="NZ_JACHJP010000002.1"/>
</dbReference>